<keyword evidence="9" id="KW-1185">Reference proteome</keyword>
<name>A0ABT1JVX6_9ACTN</name>
<dbReference type="SUPFAM" id="SSF103473">
    <property type="entry name" value="MFS general substrate transporter"/>
    <property type="match status" value="1"/>
</dbReference>
<keyword evidence="3 7" id="KW-0812">Transmembrane</keyword>
<organism evidence="8 9">
    <name type="scientific">Nonomuraea roseoviolacea subsp. carminata</name>
    <dbReference type="NCBI Taxonomy" id="160689"/>
    <lineage>
        <taxon>Bacteria</taxon>
        <taxon>Bacillati</taxon>
        <taxon>Actinomycetota</taxon>
        <taxon>Actinomycetes</taxon>
        <taxon>Streptosporangiales</taxon>
        <taxon>Streptosporangiaceae</taxon>
        <taxon>Nonomuraea</taxon>
    </lineage>
</organism>
<evidence type="ECO:0000256" key="5">
    <source>
        <dbReference type="ARBA" id="ARBA00023136"/>
    </source>
</evidence>
<dbReference type="PANTHER" id="PTHR23513:SF6">
    <property type="entry name" value="MAJOR FACILITATOR SUPERFAMILY ASSOCIATED DOMAIN-CONTAINING PROTEIN"/>
    <property type="match status" value="1"/>
</dbReference>
<dbReference type="PANTHER" id="PTHR23513">
    <property type="entry name" value="INTEGRAL MEMBRANE EFFLUX PROTEIN-RELATED"/>
    <property type="match status" value="1"/>
</dbReference>
<feature type="transmembrane region" description="Helical" evidence="7">
    <location>
        <begin position="314"/>
        <end position="332"/>
    </location>
</feature>
<sequence>MTSTSSRAPVAPAETALLRQRGFRNLYTAGAVSGLGSQISQVALPLLAVTALGAGPGEVGLLSALGTLTVLVLGLPAGVWVDRARRRRLMVAMDLTRAAVLLSVPVAWWAGLLGMGQLYAVAMLVGAGTLVFDLAAVSVLPALVGRDRLTAANALLVGTSAGMDVTGKSVGGILTQAVGAPLALLLDAFSYLWSAAWLRHVPEPPSGRTAPTGGSDGSDGRAAAAGRVEGVGRQIAEGVRFLVGSPVLVGMSVMGAMANFAFPLCSVLLPVLLVRQLGYPEWVLGAYLATGGLGGLAGSFSAHLFGRRLGPGRATLLVSLAAVPAALVVPFLDRGPWLWAAAGAWFVLAFRTGVNNVLLVSVRQRMIPDGMLGRVNATLRLVLTGAVGLGGLLAGVLGEVWGVRAALWTGAVIMALSWLPVVLSPLRHQR</sequence>
<accession>A0ABT1JVX6</accession>
<feature type="transmembrane region" description="Helical" evidence="7">
    <location>
        <begin position="338"/>
        <end position="360"/>
    </location>
</feature>
<feature type="transmembrane region" description="Helical" evidence="7">
    <location>
        <begin position="26"/>
        <end position="47"/>
    </location>
</feature>
<dbReference type="CDD" id="cd06173">
    <property type="entry name" value="MFS_MefA_like"/>
    <property type="match status" value="1"/>
</dbReference>
<evidence type="ECO:0000313" key="8">
    <source>
        <dbReference type="EMBL" id="MCP2345916.1"/>
    </source>
</evidence>
<feature type="region of interest" description="Disordered" evidence="6">
    <location>
        <begin position="204"/>
        <end position="223"/>
    </location>
</feature>
<comment type="caution">
    <text evidence="8">The sequence shown here is derived from an EMBL/GenBank/DDBJ whole genome shotgun (WGS) entry which is preliminary data.</text>
</comment>
<dbReference type="Proteomes" id="UP001320766">
    <property type="component" value="Unassembled WGS sequence"/>
</dbReference>
<evidence type="ECO:0000256" key="2">
    <source>
        <dbReference type="ARBA" id="ARBA00022475"/>
    </source>
</evidence>
<feature type="transmembrane region" description="Helical" evidence="7">
    <location>
        <begin position="118"/>
        <end position="144"/>
    </location>
</feature>
<feature type="transmembrane region" description="Helical" evidence="7">
    <location>
        <begin position="241"/>
        <end position="262"/>
    </location>
</feature>
<evidence type="ECO:0000313" key="9">
    <source>
        <dbReference type="Proteomes" id="UP001320766"/>
    </source>
</evidence>
<dbReference type="RefSeq" id="WP_253767879.1">
    <property type="nucleotide sequence ID" value="NZ_JAMZEC010000001.1"/>
</dbReference>
<dbReference type="Gene3D" id="1.20.1250.20">
    <property type="entry name" value="MFS general substrate transporter like domains"/>
    <property type="match status" value="1"/>
</dbReference>
<comment type="subcellular location">
    <subcellularLocation>
        <location evidence="1">Cell membrane</location>
        <topology evidence="1">Multi-pass membrane protein</topology>
    </subcellularLocation>
</comment>
<evidence type="ECO:0000256" key="1">
    <source>
        <dbReference type="ARBA" id="ARBA00004651"/>
    </source>
</evidence>
<keyword evidence="5 7" id="KW-0472">Membrane</keyword>
<feature type="transmembrane region" description="Helical" evidence="7">
    <location>
        <begin position="59"/>
        <end position="79"/>
    </location>
</feature>
<keyword evidence="2" id="KW-1003">Cell membrane</keyword>
<gene>
    <name evidence="8" type="ORF">HD595_002038</name>
</gene>
<dbReference type="InterPro" id="IPR036259">
    <property type="entry name" value="MFS_trans_sf"/>
</dbReference>
<feature type="transmembrane region" description="Helical" evidence="7">
    <location>
        <begin position="407"/>
        <end position="426"/>
    </location>
</feature>
<dbReference type="InterPro" id="IPR011701">
    <property type="entry name" value="MFS"/>
</dbReference>
<evidence type="ECO:0000256" key="6">
    <source>
        <dbReference type="SAM" id="MobiDB-lite"/>
    </source>
</evidence>
<evidence type="ECO:0000256" key="7">
    <source>
        <dbReference type="SAM" id="Phobius"/>
    </source>
</evidence>
<feature type="transmembrane region" description="Helical" evidence="7">
    <location>
        <begin position="282"/>
        <end position="302"/>
    </location>
</feature>
<reference evidence="8 9" key="1">
    <citation type="submission" date="2022-06" db="EMBL/GenBank/DDBJ databases">
        <title>Sequencing the genomes of 1000 actinobacteria strains.</title>
        <authorList>
            <person name="Klenk H.-P."/>
        </authorList>
    </citation>
    <scope>NUCLEOTIDE SEQUENCE [LARGE SCALE GENOMIC DNA]</scope>
    <source>
        <strain evidence="8 9">DSM 44170</strain>
    </source>
</reference>
<proteinExistence type="predicted"/>
<evidence type="ECO:0000256" key="3">
    <source>
        <dbReference type="ARBA" id="ARBA00022692"/>
    </source>
</evidence>
<feature type="transmembrane region" description="Helical" evidence="7">
    <location>
        <begin position="381"/>
        <end position="401"/>
    </location>
</feature>
<keyword evidence="4 7" id="KW-1133">Transmembrane helix</keyword>
<feature type="transmembrane region" description="Helical" evidence="7">
    <location>
        <begin position="91"/>
        <end position="112"/>
    </location>
</feature>
<protein>
    <submittedName>
        <fullName evidence="8">MFS family permease</fullName>
    </submittedName>
</protein>
<dbReference type="EMBL" id="JAMZEC010000001">
    <property type="protein sequence ID" value="MCP2345916.1"/>
    <property type="molecule type" value="Genomic_DNA"/>
</dbReference>
<dbReference type="Pfam" id="PF07690">
    <property type="entry name" value="MFS_1"/>
    <property type="match status" value="1"/>
</dbReference>
<evidence type="ECO:0000256" key="4">
    <source>
        <dbReference type="ARBA" id="ARBA00022989"/>
    </source>
</evidence>